<organism evidence="1 2">
    <name type="scientific">Paenibacillus eucommiae</name>
    <dbReference type="NCBI Taxonomy" id="1355755"/>
    <lineage>
        <taxon>Bacteria</taxon>
        <taxon>Bacillati</taxon>
        <taxon>Bacillota</taxon>
        <taxon>Bacilli</taxon>
        <taxon>Bacillales</taxon>
        <taxon>Paenibacillaceae</taxon>
        <taxon>Paenibacillus</taxon>
    </lineage>
</organism>
<evidence type="ECO:0008006" key="3">
    <source>
        <dbReference type="Google" id="ProtNLM"/>
    </source>
</evidence>
<protein>
    <recommendedName>
        <fullName evidence="3">DUF2508 family protein</fullName>
    </recommendedName>
</protein>
<reference evidence="1 2" key="1">
    <citation type="submission" date="2021-03" db="EMBL/GenBank/DDBJ databases">
        <title>Genomic Encyclopedia of Type Strains, Phase IV (KMG-IV): sequencing the most valuable type-strain genomes for metagenomic binning, comparative biology and taxonomic classification.</title>
        <authorList>
            <person name="Goeker M."/>
        </authorList>
    </citation>
    <scope>NUCLEOTIDE SEQUENCE [LARGE SCALE GENOMIC DNA]</scope>
    <source>
        <strain evidence="1 2">DSM 26048</strain>
    </source>
</reference>
<dbReference type="EMBL" id="JAGGLB010000029">
    <property type="protein sequence ID" value="MBP1994980.1"/>
    <property type="molecule type" value="Genomic_DNA"/>
</dbReference>
<evidence type="ECO:0000313" key="1">
    <source>
        <dbReference type="EMBL" id="MBP1994980.1"/>
    </source>
</evidence>
<evidence type="ECO:0000313" key="2">
    <source>
        <dbReference type="Proteomes" id="UP001519287"/>
    </source>
</evidence>
<dbReference type="Proteomes" id="UP001519287">
    <property type="component" value="Unassembled WGS sequence"/>
</dbReference>
<sequence length="98" mass="11525">MKLSRNWFHVKWGLSARQQAEDAARERELLLLEIQKALKTWVHAQAQFEYALDKDEIDYAIYSLEAAEKRYEMLLRKAKNTLVNSDGILEVEPWSSPM</sequence>
<proteinExistence type="predicted"/>
<gene>
    <name evidence="1" type="ORF">J2Z66_006621</name>
</gene>
<dbReference type="Pfam" id="PF10704">
    <property type="entry name" value="DUF2508"/>
    <property type="match status" value="1"/>
</dbReference>
<name>A0ABS4J591_9BACL</name>
<dbReference type="RefSeq" id="WP_209976798.1">
    <property type="nucleotide sequence ID" value="NZ_JAGGLB010000029.1"/>
</dbReference>
<dbReference type="InterPro" id="IPR019644">
    <property type="entry name" value="DUF2508"/>
</dbReference>
<keyword evidence="2" id="KW-1185">Reference proteome</keyword>
<comment type="caution">
    <text evidence="1">The sequence shown here is derived from an EMBL/GenBank/DDBJ whole genome shotgun (WGS) entry which is preliminary data.</text>
</comment>
<accession>A0ABS4J591</accession>